<reference evidence="1 2" key="1">
    <citation type="submission" date="2018-03" db="EMBL/GenBank/DDBJ databases">
        <title>Genomic Encyclopedia of Type Strains, Phase III (KMG-III): the genomes of soil and plant-associated and newly described type strains.</title>
        <authorList>
            <person name="Whitman W."/>
        </authorList>
    </citation>
    <scope>NUCLEOTIDE SEQUENCE [LARGE SCALE GENOMIC DNA]</scope>
    <source>
        <strain evidence="1 2">CGMCC 1.9313</strain>
    </source>
</reference>
<dbReference type="AlphaFoldDB" id="A0A2T0U9C3"/>
<keyword evidence="2" id="KW-1185">Reference proteome</keyword>
<dbReference type="EMBL" id="PVTH01000002">
    <property type="protein sequence ID" value="PRY54519.1"/>
    <property type="molecule type" value="Genomic_DNA"/>
</dbReference>
<accession>A0A2T0U9C3</accession>
<gene>
    <name evidence="1" type="ORF">B0I27_102286</name>
</gene>
<evidence type="ECO:0000313" key="2">
    <source>
        <dbReference type="Proteomes" id="UP000238034"/>
    </source>
</evidence>
<dbReference type="OrthoDB" id="675660at2"/>
<sequence length="83" mass="9503">MDEPFLIPVSYLGKDLEYEGRLHIMGYLHKIEINIDGIPVIFEPDEERNYRALVSHEQINKSKQLSAGLLQAIAMRLNSLLGH</sequence>
<dbReference type="Proteomes" id="UP000238034">
    <property type="component" value="Unassembled WGS sequence"/>
</dbReference>
<evidence type="ECO:0000313" key="1">
    <source>
        <dbReference type="EMBL" id="PRY54519.1"/>
    </source>
</evidence>
<protein>
    <submittedName>
        <fullName evidence="1">Uncharacterized protein</fullName>
    </submittedName>
</protein>
<organism evidence="1 2">
    <name type="scientific">Arcticibacter pallidicorallinus</name>
    <dbReference type="NCBI Taxonomy" id="1259464"/>
    <lineage>
        <taxon>Bacteria</taxon>
        <taxon>Pseudomonadati</taxon>
        <taxon>Bacteroidota</taxon>
        <taxon>Sphingobacteriia</taxon>
        <taxon>Sphingobacteriales</taxon>
        <taxon>Sphingobacteriaceae</taxon>
        <taxon>Arcticibacter</taxon>
    </lineage>
</organism>
<name>A0A2T0U9C3_9SPHI</name>
<dbReference type="RefSeq" id="WP_106291783.1">
    <property type="nucleotide sequence ID" value="NZ_PVTH01000002.1"/>
</dbReference>
<proteinExistence type="predicted"/>
<comment type="caution">
    <text evidence="1">The sequence shown here is derived from an EMBL/GenBank/DDBJ whole genome shotgun (WGS) entry which is preliminary data.</text>
</comment>